<dbReference type="InterPro" id="IPR000276">
    <property type="entry name" value="GPCR_Rhodpsn"/>
</dbReference>
<evidence type="ECO:0000259" key="7">
    <source>
        <dbReference type="PROSITE" id="PS50262"/>
    </source>
</evidence>
<dbReference type="SUPFAM" id="SSF81321">
    <property type="entry name" value="Family A G protein-coupled receptor-like"/>
    <property type="match status" value="1"/>
</dbReference>
<dbReference type="EMBL" id="AMQN01017644">
    <property type="status" value="NOT_ANNOTATED_CDS"/>
    <property type="molecule type" value="Genomic_DNA"/>
</dbReference>
<accession>R7VC12</accession>
<proteinExistence type="predicted"/>
<dbReference type="Proteomes" id="UP000014760">
    <property type="component" value="Unassembled WGS sequence"/>
</dbReference>
<dbReference type="GO" id="GO:0004930">
    <property type="term" value="F:G protein-coupled receptor activity"/>
    <property type="evidence" value="ECO:0007669"/>
    <property type="project" value="InterPro"/>
</dbReference>
<dbReference type="InterPro" id="IPR017452">
    <property type="entry name" value="GPCR_Rhodpsn_7TM"/>
</dbReference>
<keyword evidence="10" id="KW-1185">Reference proteome</keyword>
<evidence type="ECO:0000256" key="4">
    <source>
        <dbReference type="ARBA" id="ARBA00022989"/>
    </source>
</evidence>
<dbReference type="Pfam" id="PF00001">
    <property type="entry name" value="7tm_1"/>
    <property type="match status" value="1"/>
</dbReference>
<evidence type="ECO:0000313" key="10">
    <source>
        <dbReference type="Proteomes" id="UP000014760"/>
    </source>
</evidence>
<reference evidence="10" key="1">
    <citation type="submission" date="2012-12" db="EMBL/GenBank/DDBJ databases">
        <authorList>
            <person name="Hellsten U."/>
            <person name="Grimwood J."/>
            <person name="Chapman J.A."/>
            <person name="Shapiro H."/>
            <person name="Aerts A."/>
            <person name="Otillar R.P."/>
            <person name="Terry A.Y."/>
            <person name="Boore J.L."/>
            <person name="Simakov O."/>
            <person name="Marletaz F."/>
            <person name="Cho S.-J."/>
            <person name="Edsinger-Gonzales E."/>
            <person name="Havlak P."/>
            <person name="Kuo D.-H."/>
            <person name="Larsson T."/>
            <person name="Lv J."/>
            <person name="Arendt D."/>
            <person name="Savage R."/>
            <person name="Osoegawa K."/>
            <person name="de Jong P."/>
            <person name="Lindberg D.R."/>
            <person name="Seaver E.C."/>
            <person name="Weisblat D.A."/>
            <person name="Putnam N.H."/>
            <person name="Grigoriev I.V."/>
            <person name="Rokhsar D.S."/>
        </authorList>
    </citation>
    <scope>NUCLEOTIDE SEQUENCE</scope>
    <source>
        <strain evidence="10">I ESC-2004</strain>
    </source>
</reference>
<reference evidence="8 10" key="2">
    <citation type="journal article" date="2013" name="Nature">
        <title>Insights into bilaterian evolution from three spiralian genomes.</title>
        <authorList>
            <person name="Simakov O."/>
            <person name="Marletaz F."/>
            <person name="Cho S.J."/>
            <person name="Edsinger-Gonzales E."/>
            <person name="Havlak P."/>
            <person name="Hellsten U."/>
            <person name="Kuo D.H."/>
            <person name="Larsson T."/>
            <person name="Lv J."/>
            <person name="Arendt D."/>
            <person name="Savage R."/>
            <person name="Osoegawa K."/>
            <person name="de Jong P."/>
            <person name="Grimwood J."/>
            <person name="Chapman J.A."/>
            <person name="Shapiro H."/>
            <person name="Aerts A."/>
            <person name="Otillar R.P."/>
            <person name="Terry A.Y."/>
            <person name="Boore J.L."/>
            <person name="Grigoriev I.V."/>
            <person name="Lindberg D.R."/>
            <person name="Seaver E.C."/>
            <person name="Weisblat D.A."/>
            <person name="Putnam N.H."/>
            <person name="Rokhsar D.S."/>
        </authorList>
    </citation>
    <scope>NUCLEOTIDE SEQUENCE</scope>
    <source>
        <strain evidence="8 10">I ESC-2004</strain>
    </source>
</reference>
<dbReference type="PANTHER" id="PTHR22750">
    <property type="entry name" value="G-PROTEIN COUPLED RECEPTOR"/>
    <property type="match status" value="1"/>
</dbReference>
<dbReference type="AlphaFoldDB" id="R7VC12"/>
<evidence type="ECO:0000256" key="3">
    <source>
        <dbReference type="ARBA" id="ARBA00022692"/>
    </source>
</evidence>
<evidence type="ECO:0000256" key="1">
    <source>
        <dbReference type="ARBA" id="ARBA00004651"/>
    </source>
</evidence>
<dbReference type="HOGENOM" id="CLU_1512024_0_0_1"/>
<feature type="domain" description="G-protein coupled receptors family 1 profile" evidence="7">
    <location>
        <begin position="1"/>
        <end position="178"/>
    </location>
</feature>
<comment type="subcellular location">
    <subcellularLocation>
        <location evidence="1">Cell membrane</location>
        <topology evidence="1">Multi-pass membrane protein</topology>
    </subcellularLocation>
</comment>
<sequence length="178" mass="19590">MAYNSTKPMEEVSISALDNTTSSLFAIFQYTDAEARFIMTRKMLCIASILGVTIAFDSTLTALLLITCERLLAIALPLLHMHRVTRKTARVAIVTTWTLVTVKSSVLFFWNSWVPNAPCSSITTMPKLYGLYVYNPSLFTGVGLIVLLNIAIGIVVAVVKHRAGNRQTSQTAAESRQC</sequence>
<feature type="transmembrane region" description="Helical" evidence="6">
    <location>
        <begin position="38"/>
        <end position="56"/>
    </location>
</feature>
<evidence type="ECO:0000256" key="6">
    <source>
        <dbReference type="SAM" id="Phobius"/>
    </source>
</evidence>
<evidence type="ECO:0000313" key="8">
    <source>
        <dbReference type="EMBL" id="ELU16102.1"/>
    </source>
</evidence>
<dbReference type="CDD" id="cd00637">
    <property type="entry name" value="7tm_classA_rhodopsin-like"/>
    <property type="match status" value="1"/>
</dbReference>
<feature type="transmembrane region" description="Helical" evidence="6">
    <location>
        <begin position="133"/>
        <end position="159"/>
    </location>
</feature>
<protein>
    <recommendedName>
        <fullName evidence="7">G-protein coupled receptors family 1 profile domain-containing protein</fullName>
    </recommendedName>
</protein>
<organism evidence="8">
    <name type="scientific">Capitella teleta</name>
    <name type="common">Polychaete worm</name>
    <dbReference type="NCBI Taxonomy" id="283909"/>
    <lineage>
        <taxon>Eukaryota</taxon>
        <taxon>Metazoa</taxon>
        <taxon>Spiralia</taxon>
        <taxon>Lophotrochozoa</taxon>
        <taxon>Annelida</taxon>
        <taxon>Polychaeta</taxon>
        <taxon>Sedentaria</taxon>
        <taxon>Scolecida</taxon>
        <taxon>Capitellidae</taxon>
        <taxon>Capitella</taxon>
    </lineage>
</organism>
<dbReference type="EMBL" id="KB293338">
    <property type="protein sequence ID" value="ELU16102.1"/>
    <property type="molecule type" value="Genomic_DNA"/>
</dbReference>
<dbReference type="OrthoDB" id="5982433at2759"/>
<gene>
    <name evidence="8" type="ORF">CAPTEDRAFT_203917</name>
</gene>
<dbReference type="EnsemblMetazoa" id="CapteT203917">
    <property type="protein sequence ID" value="CapteP203917"/>
    <property type="gene ID" value="CapteG203917"/>
</dbReference>
<keyword evidence="4 6" id="KW-1133">Transmembrane helix</keyword>
<evidence type="ECO:0000256" key="5">
    <source>
        <dbReference type="ARBA" id="ARBA00023136"/>
    </source>
</evidence>
<keyword evidence="2" id="KW-1003">Cell membrane</keyword>
<reference evidence="9" key="3">
    <citation type="submission" date="2015-06" db="UniProtKB">
        <authorList>
            <consortium name="EnsemblMetazoa"/>
        </authorList>
    </citation>
    <scope>IDENTIFICATION</scope>
</reference>
<name>R7VC12_CAPTE</name>
<keyword evidence="3 6" id="KW-0812">Transmembrane</keyword>
<evidence type="ECO:0000313" key="9">
    <source>
        <dbReference type="EnsemblMetazoa" id="CapteP203917"/>
    </source>
</evidence>
<dbReference type="PROSITE" id="PS50262">
    <property type="entry name" value="G_PROTEIN_RECEP_F1_2"/>
    <property type="match status" value="1"/>
</dbReference>
<dbReference type="Gene3D" id="1.20.1070.10">
    <property type="entry name" value="Rhodopsin 7-helix transmembrane proteins"/>
    <property type="match status" value="1"/>
</dbReference>
<keyword evidence="5 6" id="KW-0472">Membrane</keyword>
<evidence type="ECO:0000256" key="2">
    <source>
        <dbReference type="ARBA" id="ARBA00022475"/>
    </source>
</evidence>
<dbReference type="GO" id="GO:0005886">
    <property type="term" value="C:plasma membrane"/>
    <property type="evidence" value="ECO:0007669"/>
    <property type="project" value="UniProtKB-SubCell"/>
</dbReference>